<comment type="caution">
    <text evidence="1">The sequence shown here is derived from an EMBL/GenBank/DDBJ whole genome shotgun (WGS) entry which is preliminary data.</text>
</comment>
<proteinExistence type="predicted"/>
<protein>
    <submittedName>
        <fullName evidence="1">Uncharacterized protein</fullName>
    </submittedName>
</protein>
<dbReference type="EMBL" id="DUZY01000005">
    <property type="protein sequence ID" value="DAD41889.1"/>
    <property type="molecule type" value="Genomic_DNA"/>
</dbReference>
<dbReference type="Proteomes" id="UP000607653">
    <property type="component" value="Unassembled WGS sequence"/>
</dbReference>
<evidence type="ECO:0000313" key="1">
    <source>
        <dbReference type="EMBL" id="DAD41889.1"/>
    </source>
</evidence>
<accession>A0A822ZEL8</accession>
<evidence type="ECO:0000313" key="2">
    <source>
        <dbReference type="Proteomes" id="UP000607653"/>
    </source>
</evidence>
<keyword evidence="2" id="KW-1185">Reference proteome</keyword>
<sequence>MLKSGDVSGNPNSEQHEHSVRFFCFICRRLDVREQVSEAESSPEKHFFYNSGFPSFF</sequence>
<dbReference type="AlphaFoldDB" id="A0A822ZEL8"/>
<reference evidence="1 2" key="1">
    <citation type="journal article" date="2020" name="Mol. Biol. Evol.">
        <title>Distinct Expression and Methylation Patterns for Genes with Different Fates following a Single Whole-Genome Duplication in Flowering Plants.</title>
        <authorList>
            <person name="Shi T."/>
            <person name="Rahmani R.S."/>
            <person name="Gugger P.F."/>
            <person name="Wang M."/>
            <person name="Li H."/>
            <person name="Zhang Y."/>
            <person name="Li Z."/>
            <person name="Wang Q."/>
            <person name="Van de Peer Y."/>
            <person name="Marchal K."/>
            <person name="Chen J."/>
        </authorList>
    </citation>
    <scope>NUCLEOTIDE SEQUENCE [LARGE SCALE GENOMIC DNA]</scope>
    <source>
        <tissue evidence="1">Leaf</tissue>
    </source>
</reference>
<name>A0A822ZEL8_NELNU</name>
<organism evidence="1 2">
    <name type="scientific">Nelumbo nucifera</name>
    <name type="common">Sacred lotus</name>
    <dbReference type="NCBI Taxonomy" id="4432"/>
    <lineage>
        <taxon>Eukaryota</taxon>
        <taxon>Viridiplantae</taxon>
        <taxon>Streptophyta</taxon>
        <taxon>Embryophyta</taxon>
        <taxon>Tracheophyta</taxon>
        <taxon>Spermatophyta</taxon>
        <taxon>Magnoliopsida</taxon>
        <taxon>Proteales</taxon>
        <taxon>Nelumbonaceae</taxon>
        <taxon>Nelumbo</taxon>
    </lineage>
</organism>
<gene>
    <name evidence="1" type="ORF">HUJ06_016212</name>
</gene>